<dbReference type="PRINTS" id="PR00837">
    <property type="entry name" value="V5TPXLIKE"/>
</dbReference>
<gene>
    <name evidence="4" type="ORF">VOLCADRAFT_82450</name>
</gene>
<dbReference type="KEGG" id="vcn:VOLCADRAFT_82450"/>
<dbReference type="EMBL" id="GL378358">
    <property type="protein sequence ID" value="EFJ45357.1"/>
    <property type="molecule type" value="Genomic_DNA"/>
</dbReference>
<evidence type="ECO:0000259" key="3">
    <source>
        <dbReference type="SMART" id="SM00198"/>
    </source>
</evidence>
<dbReference type="InterPro" id="IPR035940">
    <property type="entry name" value="CAP_sf"/>
</dbReference>
<name>D8U4Z6_VOLCA</name>
<dbReference type="PANTHER" id="PTHR10334">
    <property type="entry name" value="CYSTEINE-RICH SECRETORY PROTEIN-RELATED"/>
    <property type="match status" value="1"/>
</dbReference>
<dbReference type="InterPro" id="IPR002413">
    <property type="entry name" value="V5_allergen-like"/>
</dbReference>
<dbReference type="Pfam" id="PF00188">
    <property type="entry name" value="CAP"/>
    <property type="match status" value="1"/>
</dbReference>
<evidence type="ECO:0000313" key="5">
    <source>
        <dbReference type="Proteomes" id="UP000001058"/>
    </source>
</evidence>
<protein>
    <recommendedName>
        <fullName evidence="3">SCP domain-containing protein</fullName>
    </recommendedName>
</protein>
<dbReference type="RefSeq" id="XP_002953733.1">
    <property type="nucleotide sequence ID" value="XM_002953687.1"/>
</dbReference>
<dbReference type="AlphaFoldDB" id="D8U4Z6"/>
<dbReference type="eggNOG" id="KOG3017">
    <property type="taxonomic scope" value="Eukaryota"/>
</dbReference>
<dbReference type="InterPro" id="IPR034113">
    <property type="entry name" value="SCP_GAPR1-like"/>
</dbReference>
<dbReference type="CDD" id="cd05382">
    <property type="entry name" value="CAP_GAPR1-like"/>
    <property type="match status" value="1"/>
</dbReference>
<keyword evidence="5" id="KW-1185">Reference proteome</keyword>
<dbReference type="InterPro" id="IPR014044">
    <property type="entry name" value="CAP_dom"/>
</dbReference>
<dbReference type="OrthoDB" id="535247at2759"/>
<keyword evidence="2" id="KW-0568">Pathogenesis-related protein</keyword>
<evidence type="ECO:0000256" key="1">
    <source>
        <dbReference type="ARBA" id="ARBA00003143"/>
    </source>
</evidence>
<dbReference type="SMART" id="SM00198">
    <property type="entry name" value="SCP"/>
    <property type="match status" value="1"/>
</dbReference>
<accession>D8U4Z6</accession>
<reference evidence="4 5" key="1">
    <citation type="journal article" date="2010" name="Science">
        <title>Genomic analysis of organismal complexity in the multicellular green alga Volvox carteri.</title>
        <authorList>
            <person name="Prochnik S.E."/>
            <person name="Umen J."/>
            <person name="Nedelcu A.M."/>
            <person name="Hallmann A."/>
            <person name="Miller S.M."/>
            <person name="Nishii I."/>
            <person name="Ferris P."/>
            <person name="Kuo A."/>
            <person name="Mitros T."/>
            <person name="Fritz-Laylin L.K."/>
            <person name="Hellsten U."/>
            <person name="Chapman J."/>
            <person name="Simakov O."/>
            <person name="Rensing S.A."/>
            <person name="Terry A."/>
            <person name="Pangilinan J."/>
            <person name="Kapitonov V."/>
            <person name="Jurka J."/>
            <person name="Salamov A."/>
            <person name="Shapiro H."/>
            <person name="Schmutz J."/>
            <person name="Grimwood J."/>
            <person name="Lindquist E."/>
            <person name="Lucas S."/>
            <person name="Grigoriev I.V."/>
            <person name="Schmitt R."/>
            <person name="Kirk D."/>
            <person name="Rokhsar D.S."/>
        </authorList>
    </citation>
    <scope>NUCLEOTIDE SEQUENCE [LARGE SCALE GENOMIC DNA]</scope>
    <source>
        <strain evidence="5">f. Nagariensis / Eve</strain>
    </source>
</reference>
<evidence type="ECO:0000313" key="4">
    <source>
        <dbReference type="EMBL" id="EFJ45357.1"/>
    </source>
</evidence>
<sequence length="242" mass="25713">MNGNVTYGVSRTRTDHLCCPREPHGGNTCLLSFLPRTSPTVVVCCNVGVATAAADAGCADPAAALLLHNQYRARHGSPALGWDNTLAQQAKNWAANLALNNSCGLHNEGVTGENLYTTSTSSQTSPLNCSRAVEAWYGEISLYKFTSTPYTDNPYSIIARFTQVVWASTAQVGCAAARGMNCYVVVCYYAPPGNIIGDSYLLANVFPPVSARRSLEVDIASVEDVLPTGSDRDGRVVITSVA</sequence>
<evidence type="ECO:0000256" key="2">
    <source>
        <dbReference type="ARBA" id="ARBA00023265"/>
    </source>
</evidence>
<dbReference type="PRINTS" id="PR00838">
    <property type="entry name" value="V5ALLERGEN"/>
</dbReference>
<dbReference type="Gene3D" id="3.40.33.10">
    <property type="entry name" value="CAP"/>
    <property type="match status" value="1"/>
</dbReference>
<dbReference type="InterPro" id="IPR001283">
    <property type="entry name" value="CRISP-related"/>
</dbReference>
<dbReference type="Proteomes" id="UP000001058">
    <property type="component" value="Unassembled WGS sequence"/>
</dbReference>
<feature type="domain" description="SCP" evidence="3">
    <location>
        <begin position="59"/>
        <end position="197"/>
    </location>
</feature>
<organism evidence="5">
    <name type="scientific">Volvox carteri f. nagariensis</name>
    <dbReference type="NCBI Taxonomy" id="3068"/>
    <lineage>
        <taxon>Eukaryota</taxon>
        <taxon>Viridiplantae</taxon>
        <taxon>Chlorophyta</taxon>
        <taxon>core chlorophytes</taxon>
        <taxon>Chlorophyceae</taxon>
        <taxon>CS clade</taxon>
        <taxon>Chlamydomonadales</taxon>
        <taxon>Volvocaceae</taxon>
        <taxon>Volvox</taxon>
    </lineage>
</organism>
<dbReference type="InParanoid" id="D8U4Z6"/>
<dbReference type="SUPFAM" id="SSF55797">
    <property type="entry name" value="PR-1-like"/>
    <property type="match status" value="1"/>
</dbReference>
<proteinExistence type="predicted"/>
<dbReference type="GeneID" id="9616523"/>
<keyword evidence="2" id="KW-0611">Plant defense</keyword>
<comment type="function">
    <text evidence="1">Probably involved in the defense reaction of plants against pathogens.</text>
</comment>